<proteinExistence type="predicted"/>
<evidence type="ECO:0000313" key="4">
    <source>
        <dbReference type="Proteomes" id="UP001451606"/>
    </source>
</evidence>
<keyword evidence="4" id="KW-1185">Reference proteome</keyword>
<dbReference type="GO" id="GO:0046685">
    <property type="term" value="P:response to arsenic-containing substance"/>
    <property type="evidence" value="ECO:0007669"/>
    <property type="project" value="UniProtKB-KW"/>
</dbReference>
<name>A0AAX4NEC8_9ARCH</name>
<keyword evidence="1" id="KW-0059">Arsenical resistance</keyword>
<dbReference type="Proteomes" id="UP001451606">
    <property type="component" value="Chromosome"/>
</dbReference>
<dbReference type="PANTHER" id="PTHR43428">
    <property type="entry name" value="ARSENATE REDUCTASE"/>
    <property type="match status" value="1"/>
</dbReference>
<feature type="domain" description="Phosphotyrosine protein phosphatase I" evidence="2">
    <location>
        <begin position="4"/>
        <end position="132"/>
    </location>
</feature>
<dbReference type="GeneID" id="95966793"/>
<evidence type="ECO:0000259" key="2">
    <source>
        <dbReference type="SMART" id="SM00226"/>
    </source>
</evidence>
<dbReference type="InterPro" id="IPR023485">
    <property type="entry name" value="Ptyr_pPase"/>
</dbReference>
<organism evidence="3 4">
    <name type="scientific">Oxyplasma meridianum</name>
    <dbReference type="NCBI Taxonomy" id="3073602"/>
    <lineage>
        <taxon>Archaea</taxon>
        <taxon>Methanobacteriati</taxon>
        <taxon>Thermoplasmatota</taxon>
        <taxon>Thermoplasmata</taxon>
        <taxon>Thermoplasmatales</taxon>
        <taxon>Thermoplasmataceae</taxon>
        <taxon>Oxyplasma</taxon>
    </lineage>
</organism>
<gene>
    <name evidence="3" type="ORF">OXIME_000069</name>
</gene>
<dbReference type="Pfam" id="PF01451">
    <property type="entry name" value="LMWPc"/>
    <property type="match status" value="1"/>
</dbReference>
<sequence length="140" mass="15451">MKEKNYLFVCVENAGRSKMAEAFARHIGMNAKSAGTIPSSSVNSMVAQAMKERGIDLTDSRPVMLDDNLINWADMVIIMGCSLQDACPAPVLAAMQKKIVDWNIPDPKGKTMDEVRSIRDTIEKKVLQLAGEVAQINRKK</sequence>
<dbReference type="SMART" id="SM00226">
    <property type="entry name" value="LMWPc"/>
    <property type="match status" value="1"/>
</dbReference>
<evidence type="ECO:0000256" key="1">
    <source>
        <dbReference type="ARBA" id="ARBA00022849"/>
    </source>
</evidence>
<dbReference type="SUPFAM" id="SSF52788">
    <property type="entry name" value="Phosphotyrosine protein phosphatases I"/>
    <property type="match status" value="1"/>
</dbReference>
<dbReference type="AlphaFoldDB" id="A0AAX4NEC8"/>
<evidence type="ECO:0000313" key="3">
    <source>
        <dbReference type="EMBL" id="WYX99537.1"/>
    </source>
</evidence>
<dbReference type="EMBL" id="CP133772">
    <property type="protein sequence ID" value="WYX99537.1"/>
    <property type="molecule type" value="Genomic_DNA"/>
</dbReference>
<dbReference type="InterPro" id="IPR036196">
    <property type="entry name" value="Ptyr_pPase_sf"/>
</dbReference>
<dbReference type="RefSeq" id="WP_393971511.1">
    <property type="nucleotide sequence ID" value="NZ_CP133772.1"/>
</dbReference>
<dbReference type="PANTHER" id="PTHR43428:SF1">
    <property type="entry name" value="ARSENATE REDUCTASE"/>
    <property type="match status" value="1"/>
</dbReference>
<dbReference type="Gene3D" id="3.40.50.2300">
    <property type="match status" value="1"/>
</dbReference>
<reference evidence="3 4" key="1">
    <citation type="submission" date="2023-09" db="EMBL/GenBank/DDBJ databases">
        <authorList>
            <person name="Golyshina O.V."/>
            <person name="Lunev E.A."/>
            <person name="Bargiela R."/>
            <person name="Gaines M.C."/>
            <person name="Daum B."/>
            <person name="Bale N.J."/>
            <person name="Koenen M."/>
            <person name="Sinninghe Damst J.S."/>
            <person name="Yakimov M."/>
            <person name="Golyshin P.N."/>
        </authorList>
    </citation>
    <scope>NUCLEOTIDE SEQUENCE [LARGE SCALE GENOMIC DNA]</scope>
    <source>
        <strain evidence="3 4">M1</strain>
    </source>
</reference>
<protein>
    <recommendedName>
        <fullName evidence="2">Phosphotyrosine protein phosphatase I domain-containing protein</fullName>
    </recommendedName>
</protein>
<dbReference type="KEGG" id="omr:OXIME_000069"/>
<accession>A0AAX4NEC8</accession>